<proteinExistence type="predicted"/>
<keyword evidence="4" id="KW-1185">Reference proteome</keyword>
<evidence type="ECO:0000313" key="2">
    <source>
        <dbReference type="EMBL" id="CAF1278428.1"/>
    </source>
</evidence>
<accession>A0A815XH15</accession>
<organism evidence="3 4">
    <name type="scientific">Rotaria sordida</name>
    <dbReference type="NCBI Taxonomy" id="392033"/>
    <lineage>
        <taxon>Eukaryota</taxon>
        <taxon>Metazoa</taxon>
        <taxon>Spiralia</taxon>
        <taxon>Gnathifera</taxon>
        <taxon>Rotifera</taxon>
        <taxon>Eurotatoria</taxon>
        <taxon>Bdelloidea</taxon>
        <taxon>Philodinida</taxon>
        <taxon>Philodinidae</taxon>
        <taxon>Rotaria</taxon>
    </lineage>
</organism>
<sequence length="142" mass="16988">MNLMNIAKHVLHLIQVEFYCENSPTSDDEILASQQLFEILKTFKDSYFNELHTYETLDFHDEYDDMTDEEDSTDEEKSNDEEESTDEEQNMDDYDDNQYLNIRNNFTLEEMEDIIEWVDEHPNYTFANSGNILKQMVQNQKS</sequence>
<dbReference type="AlphaFoldDB" id="A0A815XH15"/>
<dbReference type="Proteomes" id="UP000663870">
    <property type="component" value="Unassembled WGS sequence"/>
</dbReference>
<dbReference type="EMBL" id="CAJNOL010003316">
    <property type="protein sequence ID" value="CAF1557706.1"/>
    <property type="molecule type" value="Genomic_DNA"/>
</dbReference>
<feature type="region of interest" description="Disordered" evidence="1">
    <location>
        <begin position="59"/>
        <end position="98"/>
    </location>
</feature>
<protein>
    <submittedName>
        <fullName evidence="3">Uncharacterized protein</fullName>
    </submittedName>
</protein>
<reference evidence="3" key="1">
    <citation type="submission" date="2021-02" db="EMBL/GenBank/DDBJ databases">
        <authorList>
            <person name="Nowell W R."/>
        </authorList>
    </citation>
    <scope>NUCLEOTIDE SEQUENCE</scope>
</reference>
<evidence type="ECO:0000256" key="1">
    <source>
        <dbReference type="SAM" id="MobiDB-lite"/>
    </source>
</evidence>
<dbReference type="EMBL" id="CAJNOH010002182">
    <property type="protein sequence ID" value="CAF1278428.1"/>
    <property type="molecule type" value="Genomic_DNA"/>
</dbReference>
<name>A0A815XH15_9BILA</name>
<dbReference type="Proteomes" id="UP000663854">
    <property type="component" value="Unassembled WGS sequence"/>
</dbReference>
<comment type="caution">
    <text evidence="3">The sequence shown here is derived from an EMBL/GenBank/DDBJ whole genome shotgun (WGS) entry which is preliminary data.</text>
</comment>
<feature type="compositionally biased region" description="Acidic residues" evidence="1">
    <location>
        <begin position="61"/>
        <end position="96"/>
    </location>
</feature>
<evidence type="ECO:0000313" key="3">
    <source>
        <dbReference type="EMBL" id="CAF1557706.1"/>
    </source>
</evidence>
<gene>
    <name evidence="3" type="ORF">JXQ802_LOCUS44108</name>
    <name evidence="2" type="ORF">PYM288_LOCUS28752</name>
</gene>
<evidence type="ECO:0000313" key="4">
    <source>
        <dbReference type="Proteomes" id="UP000663870"/>
    </source>
</evidence>